<dbReference type="CDD" id="cd08432">
    <property type="entry name" value="PBP2_GcdR_TrpI_HvrB_AmpR_like"/>
    <property type="match status" value="1"/>
</dbReference>
<gene>
    <name evidence="6" type="ORF">SAMN02982922_4359</name>
</gene>
<protein>
    <submittedName>
        <fullName evidence="6">DNA-binding transcriptional regulator, LysR family</fullName>
    </submittedName>
</protein>
<dbReference type="GO" id="GO:0043565">
    <property type="term" value="F:sequence-specific DNA binding"/>
    <property type="evidence" value="ECO:0007669"/>
    <property type="project" value="TreeGrafter"/>
</dbReference>
<keyword evidence="7" id="KW-1185">Reference proteome</keyword>
<organism evidence="6 7">
    <name type="scientific">Mesorhizobium australicum</name>
    <dbReference type="NCBI Taxonomy" id="536018"/>
    <lineage>
        <taxon>Bacteria</taxon>
        <taxon>Pseudomonadati</taxon>
        <taxon>Pseudomonadota</taxon>
        <taxon>Alphaproteobacteria</taxon>
        <taxon>Hyphomicrobiales</taxon>
        <taxon>Phyllobacteriaceae</taxon>
        <taxon>Mesorhizobium</taxon>
    </lineage>
</organism>
<keyword evidence="4" id="KW-0804">Transcription</keyword>
<dbReference type="AlphaFoldDB" id="A0A1X7PKK6"/>
<evidence type="ECO:0000313" key="6">
    <source>
        <dbReference type="EMBL" id="SMH51240.1"/>
    </source>
</evidence>
<dbReference type="EMBL" id="FXBL01000004">
    <property type="protein sequence ID" value="SMH51240.1"/>
    <property type="molecule type" value="Genomic_DNA"/>
</dbReference>
<keyword evidence="2" id="KW-0805">Transcription regulation</keyword>
<dbReference type="GO" id="GO:0006351">
    <property type="term" value="P:DNA-templated transcription"/>
    <property type="evidence" value="ECO:0007669"/>
    <property type="project" value="TreeGrafter"/>
</dbReference>
<dbReference type="PROSITE" id="PS50931">
    <property type="entry name" value="HTH_LYSR"/>
    <property type="match status" value="1"/>
</dbReference>
<evidence type="ECO:0000256" key="2">
    <source>
        <dbReference type="ARBA" id="ARBA00023015"/>
    </source>
</evidence>
<dbReference type="InterPro" id="IPR000847">
    <property type="entry name" value="LysR_HTH_N"/>
</dbReference>
<dbReference type="SUPFAM" id="SSF53850">
    <property type="entry name" value="Periplasmic binding protein-like II"/>
    <property type="match status" value="1"/>
</dbReference>
<dbReference type="InterPro" id="IPR058163">
    <property type="entry name" value="LysR-type_TF_proteobact-type"/>
</dbReference>
<feature type="domain" description="HTH lysR-type" evidence="5">
    <location>
        <begin position="7"/>
        <end position="64"/>
    </location>
</feature>
<dbReference type="InterPro" id="IPR036388">
    <property type="entry name" value="WH-like_DNA-bd_sf"/>
</dbReference>
<comment type="similarity">
    <text evidence="1">Belongs to the LysR transcriptional regulatory family.</text>
</comment>
<dbReference type="Pfam" id="PF03466">
    <property type="entry name" value="LysR_substrate"/>
    <property type="match status" value="1"/>
</dbReference>
<dbReference type="Gene3D" id="1.10.10.10">
    <property type="entry name" value="Winged helix-like DNA-binding domain superfamily/Winged helix DNA-binding domain"/>
    <property type="match status" value="1"/>
</dbReference>
<dbReference type="Pfam" id="PF00126">
    <property type="entry name" value="HTH_1"/>
    <property type="match status" value="1"/>
</dbReference>
<proteinExistence type="inferred from homology"/>
<dbReference type="SUPFAM" id="SSF46785">
    <property type="entry name" value="Winged helix' DNA-binding domain"/>
    <property type="match status" value="1"/>
</dbReference>
<evidence type="ECO:0000259" key="5">
    <source>
        <dbReference type="PROSITE" id="PS50931"/>
    </source>
</evidence>
<dbReference type="RefSeq" id="WP_085466060.1">
    <property type="nucleotide sequence ID" value="NZ_FXBL01000004.1"/>
</dbReference>
<reference evidence="6 7" key="1">
    <citation type="submission" date="2017-04" db="EMBL/GenBank/DDBJ databases">
        <authorList>
            <person name="Afonso C.L."/>
            <person name="Miller P.J."/>
            <person name="Scott M.A."/>
            <person name="Spackman E."/>
            <person name="Goraichik I."/>
            <person name="Dimitrov K.M."/>
            <person name="Suarez D.L."/>
            <person name="Swayne D.E."/>
        </authorList>
    </citation>
    <scope>NUCLEOTIDE SEQUENCE [LARGE SCALE GENOMIC DNA]</scope>
    <source>
        <strain evidence="6 7">B5P</strain>
    </source>
</reference>
<dbReference type="Proteomes" id="UP000193083">
    <property type="component" value="Unassembled WGS sequence"/>
</dbReference>
<keyword evidence="3 6" id="KW-0238">DNA-binding</keyword>
<evidence type="ECO:0000313" key="7">
    <source>
        <dbReference type="Proteomes" id="UP000193083"/>
    </source>
</evidence>
<dbReference type="GO" id="GO:0003700">
    <property type="term" value="F:DNA-binding transcription factor activity"/>
    <property type="evidence" value="ECO:0007669"/>
    <property type="project" value="InterPro"/>
</dbReference>
<accession>A0A1X7PKK6</accession>
<evidence type="ECO:0000256" key="1">
    <source>
        <dbReference type="ARBA" id="ARBA00009437"/>
    </source>
</evidence>
<evidence type="ECO:0000256" key="3">
    <source>
        <dbReference type="ARBA" id="ARBA00023125"/>
    </source>
</evidence>
<dbReference type="PANTHER" id="PTHR30537">
    <property type="entry name" value="HTH-TYPE TRANSCRIPTIONAL REGULATOR"/>
    <property type="match status" value="1"/>
</dbReference>
<dbReference type="Gene3D" id="3.40.190.10">
    <property type="entry name" value="Periplasmic binding protein-like II"/>
    <property type="match status" value="2"/>
</dbReference>
<sequence>MNRLQRFHINGLKALESVGRLGSLQAAADELGVTPGAVSQHLIRAERQLGRAVFTRTPKGLLPTALGARLLPRLTAAFRTLDDALAVAEEDRERALTVSVAPVLASKWLVPRLSRFRAAHPDIRIRIDATTEIVDLDSSDIDLALRVGRGDWANVRLRRMLPMEVFPVCAPALAQTLRSPEDLRSAPIVLDSGARGIWDHWLAPYGMKETDLGPADHFTDASLCADAAIGGQGVMLGWHTLAVDAIRAGLLVAPFARAVDIGTGYFAVTSPTRPETRQMKAFLAWVEEEMAATAREFGRPTAAKRA</sequence>
<dbReference type="PANTHER" id="PTHR30537:SF26">
    <property type="entry name" value="GLYCINE CLEAVAGE SYSTEM TRANSCRIPTIONAL ACTIVATOR"/>
    <property type="match status" value="1"/>
</dbReference>
<dbReference type="OrthoDB" id="9807765at2"/>
<dbReference type="InterPro" id="IPR036390">
    <property type="entry name" value="WH_DNA-bd_sf"/>
</dbReference>
<evidence type="ECO:0000256" key="4">
    <source>
        <dbReference type="ARBA" id="ARBA00023163"/>
    </source>
</evidence>
<name>A0A1X7PKK6_9HYPH</name>
<dbReference type="InterPro" id="IPR005119">
    <property type="entry name" value="LysR_subst-bd"/>
</dbReference>